<dbReference type="FunFam" id="1.20.58.670:FF:000002">
    <property type="entry name" value="Exocyst complex component"/>
    <property type="match status" value="1"/>
</dbReference>
<feature type="domain" description="Exocyst complex component EXOC6/Sec15 N-terminal" evidence="10">
    <location>
        <begin position="51"/>
        <end position="219"/>
    </location>
</feature>
<reference evidence="11" key="1">
    <citation type="journal article" date="2011" name="Plant Physiol.">
        <title>Comprehensive sequence analysis of 24,783 barley full-length cDNAs derived from 12 clone libraries.</title>
        <authorList>
            <person name="Matsumoto T."/>
            <person name="Tanaka T."/>
            <person name="Sakai H."/>
            <person name="Amano N."/>
            <person name="Kanamori H."/>
            <person name="Kurita K."/>
            <person name="Kikuta A."/>
            <person name="Kamiya K."/>
            <person name="Yamamoto M."/>
            <person name="Ikawa H."/>
            <person name="Fujii N."/>
            <person name="Hori K."/>
            <person name="Itoh T."/>
            <person name="Sato K."/>
        </authorList>
    </citation>
    <scope>NUCLEOTIDE SEQUENCE</scope>
    <source>
        <tissue evidence="11">Shoot and root</tissue>
    </source>
</reference>
<evidence type="ECO:0000256" key="3">
    <source>
        <dbReference type="ARBA" id="ARBA00022448"/>
    </source>
</evidence>
<evidence type="ECO:0000256" key="7">
    <source>
        <dbReference type="ARBA" id="ARBA00053307"/>
    </source>
</evidence>
<comment type="function">
    <text evidence="7">Component of the exocyst complex involved in the docking of exocytic vesicles with fusion sites on the plasma membrane during regulated or polarized secretion. Involved in polarized cell growth and organ morphogenesis. During cytokinesis, involved in cell plate initiation, cell plate maturation and formation of new primary cell wall.</text>
</comment>
<dbReference type="GO" id="GO:0009846">
    <property type="term" value="P:pollen germination"/>
    <property type="evidence" value="ECO:0007669"/>
    <property type="project" value="UniProtKB-ARBA"/>
</dbReference>
<dbReference type="GO" id="GO:0006886">
    <property type="term" value="P:intracellular protein transport"/>
    <property type="evidence" value="ECO:0007669"/>
    <property type="project" value="InterPro"/>
</dbReference>
<dbReference type="GO" id="GO:0009860">
    <property type="term" value="P:pollen tube growth"/>
    <property type="evidence" value="ECO:0007669"/>
    <property type="project" value="UniProtKB-ARBA"/>
</dbReference>
<dbReference type="InterPro" id="IPR042044">
    <property type="entry name" value="EXOC6PINT-1/Sec15/Tip20_C_dom2"/>
</dbReference>
<dbReference type="InterPro" id="IPR042045">
    <property type="entry name" value="EXOC6/Sec15_C_dom1"/>
</dbReference>
<organism evidence="11">
    <name type="scientific">Hordeum vulgare subsp. vulgare</name>
    <name type="common">Domesticated barley</name>
    <dbReference type="NCBI Taxonomy" id="112509"/>
    <lineage>
        <taxon>Eukaryota</taxon>
        <taxon>Viridiplantae</taxon>
        <taxon>Streptophyta</taxon>
        <taxon>Embryophyta</taxon>
        <taxon>Tracheophyta</taxon>
        <taxon>Spermatophyta</taxon>
        <taxon>Magnoliopsida</taxon>
        <taxon>Liliopsida</taxon>
        <taxon>Poales</taxon>
        <taxon>Poaceae</taxon>
        <taxon>BOP clade</taxon>
        <taxon>Pooideae</taxon>
        <taxon>Triticodae</taxon>
        <taxon>Triticeae</taxon>
        <taxon>Hordeinae</taxon>
        <taxon>Hordeum</taxon>
    </lineage>
</organism>
<dbReference type="FunFam" id="1.10.357.30:FF:000002">
    <property type="entry name" value="Exocyst complex component"/>
    <property type="match status" value="1"/>
</dbReference>
<comment type="subcellular location">
    <subcellularLocation>
        <location evidence="1">Cytoplasm</location>
        <location evidence="1">Cytosol</location>
    </subcellularLocation>
</comment>
<dbReference type="Pfam" id="PF04091">
    <property type="entry name" value="Sec15_C"/>
    <property type="match status" value="1"/>
</dbReference>
<evidence type="ECO:0000256" key="5">
    <source>
        <dbReference type="ARBA" id="ARBA00022490"/>
    </source>
</evidence>
<dbReference type="AlphaFoldDB" id="F2DGZ4"/>
<keyword evidence="6" id="KW-0175">Coiled coil</keyword>
<evidence type="ECO:0000256" key="2">
    <source>
        <dbReference type="ARBA" id="ARBA00007944"/>
    </source>
</evidence>
<evidence type="ECO:0000259" key="10">
    <source>
        <dbReference type="Pfam" id="PF20651"/>
    </source>
</evidence>
<proteinExistence type="evidence at transcript level"/>
<keyword evidence="4 8" id="KW-0268">Exocytosis</keyword>
<keyword evidence="5" id="KW-0963">Cytoplasm</keyword>
<sequence>MTAQTKKRNPVENGDAGIGKALVGFVSNNEDLGPIVRHAFESGRPEALFHNLRSIAKRKEVEIEELCRLHYEEFILAVDELRGVLVDADELKGALSGENLRLQEVASALLLKLDELLELYAANKNVGEALATLKICLQVTSLCQACNRDIAQGKFHTVLKTLELIEKDYLQNIPLNLLRKVVQKKIPMMKLYIEKKVSGEFNEWLVYIRKFAMEIGQSSIRQASLDRQKDERMRAWQREAEECSRVGFDEHAYALDLEYIDEESTLEYDLTPVYRAYNIHVSLGLGEKFREYYYSNRLMQLNLDMQISTAQPFLESHQHFLAQVAGFFIVENRVLRTAEGLLSESQVDTMWEASISKVTSFLEEQFAHMDAANHHLLVKDYVSLLAATMKKYGYQITSLLEVLDKNRDRYHELLVSDCRKQIQGIFVKDSYERMVIEKENDYNMNVAACQLEPIHTVPDLPYVAPFSSSVPGACRIIRSFIEDLVSYLSYGVVANSYDVVKRYLDKLLIEVLNDGLLTLIHNGSLEIAQLVQIAGNIAFLERSCDMFLLHATQLCGLPKRLLGKPHSGLTARAVLKASQNAAFNGLITLANSRIDEFMMLLTSIDWTTEDTPEHANDYMNEVLIYLDMVVSTAQPILPREALFKVISGSLSHISDSIITVLLSDRVKRLSVNAVVGIDIDLKMLEEFAEDRFHTTGLSVLKKETSFKDCLVEIRQLTNLLLSNHAESFMNAVIREKSYASLDHKKVAIICDKFRDAPDSSLFGSLSSRNVVQSARKKSLDVLKRRLKDFS</sequence>
<keyword evidence="3 8" id="KW-0813">Transport</keyword>
<dbReference type="PIRSF" id="PIRSF025007">
    <property type="entry name" value="Sec15"/>
    <property type="match status" value="1"/>
</dbReference>
<feature type="domain" description="Exocyst complex subunit EXOC6/Sec15 C-terminal" evidence="9">
    <location>
        <begin position="398"/>
        <end position="752"/>
    </location>
</feature>
<dbReference type="InterPro" id="IPR007225">
    <property type="entry name" value="EXOC6/Sec15"/>
</dbReference>
<dbReference type="Gene3D" id="1.20.58.670">
    <property type="entry name" value="Dsl1p vesicle tethering complex, Tip20p subunit, domain D"/>
    <property type="match status" value="1"/>
</dbReference>
<dbReference type="GO" id="GO:0060321">
    <property type="term" value="P:acceptance of pollen"/>
    <property type="evidence" value="ECO:0007669"/>
    <property type="project" value="UniProtKB-ARBA"/>
</dbReference>
<dbReference type="GO" id="GO:0005829">
    <property type="term" value="C:cytosol"/>
    <property type="evidence" value="ECO:0007669"/>
    <property type="project" value="UniProtKB-SubCell"/>
</dbReference>
<evidence type="ECO:0000256" key="8">
    <source>
        <dbReference type="PIRNR" id="PIRNR025007"/>
    </source>
</evidence>
<accession>F2DGZ4</accession>
<dbReference type="Gene3D" id="1.10.357.30">
    <property type="entry name" value="Exocyst complex subunit Sec15 C-terminal domain, N-terminal subdomain"/>
    <property type="match status" value="1"/>
</dbReference>
<comment type="similarity">
    <text evidence="2 8">Belongs to the SEC15 family.</text>
</comment>
<evidence type="ECO:0000256" key="4">
    <source>
        <dbReference type="ARBA" id="ARBA00022483"/>
    </source>
</evidence>
<dbReference type="PANTHER" id="PTHR12702">
    <property type="entry name" value="SEC15"/>
    <property type="match status" value="1"/>
</dbReference>
<dbReference type="EMBL" id="AK363161">
    <property type="protein sequence ID" value="BAJ94365.1"/>
    <property type="molecule type" value="mRNA"/>
</dbReference>
<dbReference type="GO" id="GO:0000145">
    <property type="term" value="C:exocyst"/>
    <property type="evidence" value="ECO:0007669"/>
    <property type="project" value="UniProtKB-UniRule"/>
</dbReference>
<name>F2DGZ4_HORVV</name>
<dbReference type="InterPro" id="IPR046361">
    <property type="entry name" value="EXOC6/Sec15_C"/>
</dbReference>
<dbReference type="Pfam" id="PF20651">
    <property type="entry name" value="EXOC6_Sec15_N"/>
    <property type="match status" value="1"/>
</dbReference>
<evidence type="ECO:0000313" key="11">
    <source>
        <dbReference type="EMBL" id="BAJ94365.1"/>
    </source>
</evidence>
<evidence type="ECO:0000259" key="9">
    <source>
        <dbReference type="Pfam" id="PF04091"/>
    </source>
</evidence>
<dbReference type="InterPro" id="IPR048359">
    <property type="entry name" value="EXOC6_Sec15_N"/>
</dbReference>
<protein>
    <recommendedName>
        <fullName evidence="8">Exocyst complex component</fullName>
    </recommendedName>
</protein>
<dbReference type="PANTHER" id="PTHR12702:SF0">
    <property type="entry name" value="EXOCYST COMPLEX COMPONENT 6"/>
    <property type="match status" value="1"/>
</dbReference>
<dbReference type="GO" id="GO:0090522">
    <property type="term" value="P:vesicle tethering involved in exocytosis"/>
    <property type="evidence" value="ECO:0007669"/>
    <property type="project" value="UniProtKB-UniRule"/>
</dbReference>
<evidence type="ECO:0000256" key="6">
    <source>
        <dbReference type="ARBA" id="ARBA00023054"/>
    </source>
</evidence>
<evidence type="ECO:0000256" key="1">
    <source>
        <dbReference type="ARBA" id="ARBA00004514"/>
    </source>
</evidence>